<gene>
    <name evidence="3" type="ORF">DYB32_001916</name>
</gene>
<reference evidence="3 4" key="1">
    <citation type="submission" date="2018-08" db="EMBL/GenBank/DDBJ databases">
        <title>Aphanomyces genome sequencing and annotation.</title>
        <authorList>
            <person name="Minardi D."/>
            <person name="Oidtmann B."/>
            <person name="Van Der Giezen M."/>
            <person name="Studholme D.J."/>
        </authorList>
    </citation>
    <scope>NUCLEOTIDE SEQUENCE [LARGE SCALE GENOMIC DNA]</scope>
    <source>
        <strain evidence="3 4">NJM0002</strain>
    </source>
</reference>
<accession>A0A3R7ADA9</accession>
<dbReference type="SUPFAM" id="SSF52317">
    <property type="entry name" value="Class I glutamine amidotransferase-like"/>
    <property type="match status" value="1"/>
</dbReference>
<dbReference type="Pfam" id="PF13507">
    <property type="entry name" value="GATase_5"/>
    <property type="match status" value="1"/>
</dbReference>
<dbReference type="InterPro" id="IPR055181">
    <property type="entry name" value="FGAR-AT_PurM_N-like"/>
</dbReference>
<feature type="domain" description="PurM-like C-terminal" evidence="1">
    <location>
        <begin position="1"/>
        <end position="120"/>
    </location>
</feature>
<dbReference type="GO" id="GO:0004642">
    <property type="term" value="F:phosphoribosylformylglycinamidine synthase activity"/>
    <property type="evidence" value="ECO:0007669"/>
    <property type="project" value="TreeGrafter"/>
</dbReference>
<dbReference type="CDD" id="cd01740">
    <property type="entry name" value="GATase1_FGAR_AT"/>
    <property type="match status" value="1"/>
</dbReference>
<dbReference type="SUPFAM" id="SSF56042">
    <property type="entry name" value="PurM C-terminal domain-like"/>
    <property type="match status" value="2"/>
</dbReference>
<organism evidence="3 4">
    <name type="scientific">Aphanomyces invadans</name>
    <dbReference type="NCBI Taxonomy" id="157072"/>
    <lineage>
        <taxon>Eukaryota</taxon>
        <taxon>Sar</taxon>
        <taxon>Stramenopiles</taxon>
        <taxon>Oomycota</taxon>
        <taxon>Saprolegniomycetes</taxon>
        <taxon>Saprolegniales</taxon>
        <taxon>Verrucalvaceae</taxon>
        <taxon>Aphanomyces</taxon>
    </lineage>
</organism>
<dbReference type="GO" id="GO:0005737">
    <property type="term" value="C:cytoplasm"/>
    <property type="evidence" value="ECO:0007669"/>
    <property type="project" value="TreeGrafter"/>
</dbReference>
<dbReference type="EMBL" id="QUSY01000096">
    <property type="protein sequence ID" value="RHY33061.1"/>
    <property type="molecule type" value="Genomic_DNA"/>
</dbReference>
<dbReference type="Pfam" id="PF22689">
    <property type="entry name" value="FGAR-AT_PurM_N-like"/>
    <property type="match status" value="1"/>
</dbReference>
<dbReference type="PANTHER" id="PTHR10099:SF1">
    <property type="entry name" value="PHOSPHORIBOSYLFORMYLGLYCINAMIDINE SYNTHASE"/>
    <property type="match status" value="1"/>
</dbReference>
<evidence type="ECO:0000313" key="3">
    <source>
        <dbReference type="EMBL" id="RHY33061.1"/>
    </source>
</evidence>
<dbReference type="Gene3D" id="3.30.1330.10">
    <property type="entry name" value="PurM-like, N-terminal domain"/>
    <property type="match status" value="1"/>
</dbReference>
<dbReference type="AlphaFoldDB" id="A0A3R7ADA9"/>
<protein>
    <submittedName>
        <fullName evidence="3">Uncharacterized protein</fullName>
    </submittedName>
</protein>
<dbReference type="Gene3D" id="3.90.650.10">
    <property type="entry name" value="PurM-like C-terminal domain"/>
    <property type="match status" value="2"/>
</dbReference>
<dbReference type="InterPro" id="IPR010918">
    <property type="entry name" value="PurM-like_C_dom"/>
</dbReference>
<evidence type="ECO:0000313" key="4">
    <source>
        <dbReference type="Proteomes" id="UP000285060"/>
    </source>
</evidence>
<feature type="domain" description="PurM-like C-terminal" evidence="1">
    <location>
        <begin position="339"/>
        <end position="470"/>
    </location>
</feature>
<dbReference type="GO" id="GO:0006164">
    <property type="term" value="P:purine nucleotide biosynthetic process"/>
    <property type="evidence" value="ECO:0007669"/>
    <property type="project" value="TreeGrafter"/>
</dbReference>
<name>A0A3R7ADA9_9STRA</name>
<dbReference type="InterPro" id="IPR029062">
    <property type="entry name" value="Class_I_gatase-like"/>
</dbReference>
<feature type="domain" description="FGAR-AT PurM N-terminal-like" evidence="2">
    <location>
        <begin position="208"/>
        <end position="307"/>
    </location>
</feature>
<dbReference type="SMART" id="SM01211">
    <property type="entry name" value="GATase_5"/>
    <property type="match status" value="1"/>
</dbReference>
<keyword evidence="4" id="KW-1185">Reference proteome</keyword>
<dbReference type="VEuPathDB" id="FungiDB:H310_06962"/>
<dbReference type="CDD" id="cd02204">
    <property type="entry name" value="PurL_repeat2"/>
    <property type="match status" value="1"/>
</dbReference>
<dbReference type="Pfam" id="PF02769">
    <property type="entry name" value="AIRS_C"/>
    <property type="match status" value="2"/>
</dbReference>
<dbReference type="Gene3D" id="3.40.50.880">
    <property type="match status" value="1"/>
</dbReference>
<dbReference type="PROSITE" id="PS51273">
    <property type="entry name" value="GATASE_TYPE_1"/>
    <property type="match status" value="1"/>
</dbReference>
<sequence>MENKMNRVIRACVELGDRNPIVSIHDQGAGGNGNVLKEIVEPTNGHGGGARYELFYEVRNILIGDETLSVLEIWGAEYQENNALLLRPGDVDLFRTICERENCPFSLLGQVTGDGRVVLHDALDNSTPVDLELDLVLGKMPQKTFVDKTESTSFLRELVFPVDITVPSALDRVLRLLSVGSKRFLTSKVDRYVEQLHDGRCRPDSRWVGLVNPGAMARLTVGESLTNLVWASLSGSLVDIKCSANWMWAAKLPGEAARMYECCKAMTTFMKDVGVAVDGGKDSLSMAARVDSENVKAPGTLVVTMYAACADVEKTVTPDLKPHGGDLFYVDLGQGKYRLGGSALAQVFSQVGRQVPDVDDSTLFVNAFKAIQTCVHNGWLSAGHDRSDGGLLVALLEMAFAGNVGVQLNIPTPNASPSKVVTLREQLGVLFAEELGYVVQVPKAHQADVVALFDSLRVPLVHVGHVTEHDQCVRVQVNGRTVLEDTTANLRDIWEATSFELEKRQRSPDHVQQEQDGLKHRRIPPWQLTYEPTPPKAISTRHQHRVAVLREEGSNGGSSTYREMGSSFYLAGFEVWDITMRDLVAGTVALDERFRGVAFVGGFSFADVLGSAKGWAGVVKYHPNVLAQFKAFRARADTFSLGVCNGCQFMSLLGWVNPPVTEQLAVEDSNRAGDLNPRFIDNACEKYVCNFVTVQIQESNAVLLKGMAGSSLGVWVAHGEGRAYFPDPRLLQNVLDNQLAPVRYVNDANEVTEAYPFSPNGSPHGIAGLVSDDGRHFCMMPHPERTSLKFQWPYKTKAIQDAKVSPWLQMFQNAKTFCEQVN</sequence>
<dbReference type="InterPro" id="IPR036676">
    <property type="entry name" value="PurM-like_C_sf"/>
</dbReference>
<proteinExistence type="predicted"/>
<dbReference type="PANTHER" id="PTHR10099">
    <property type="entry name" value="PHOSPHORIBOSYLFORMYLGLYCINAMIDINE SYNTHASE"/>
    <property type="match status" value="1"/>
</dbReference>
<dbReference type="InterPro" id="IPR036921">
    <property type="entry name" value="PurM-like_N_sf"/>
</dbReference>
<dbReference type="Proteomes" id="UP000285060">
    <property type="component" value="Unassembled WGS sequence"/>
</dbReference>
<evidence type="ECO:0000259" key="2">
    <source>
        <dbReference type="Pfam" id="PF22689"/>
    </source>
</evidence>
<dbReference type="SUPFAM" id="SSF55326">
    <property type="entry name" value="PurM N-terminal domain-like"/>
    <property type="match status" value="1"/>
</dbReference>
<evidence type="ECO:0000259" key="1">
    <source>
        <dbReference type="Pfam" id="PF02769"/>
    </source>
</evidence>
<comment type="caution">
    <text evidence="3">The sequence shown here is derived from an EMBL/GenBank/DDBJ whole genome shotgun (WGS) entry which is preliminary data.</text>
</comment>